<dbReference type="Pfam" id="PF10607">
    <property type="entry name" value="CTLH"/>
    <property type="match status" value="1"/>
</dbReference>
<dbReference type="PROSITE" id="PS50896">
    <property type="entry name" value="LISH"/>
    <property type="match status" value="1"/>
</dbReference>
<comment type="caution">
    <text evidence="3">The sequence shown here is derived from an EMBL/GenBank/DDBJ whole genome shotgun (WGS) entry which is preliminary data.</text>
</comment>
<proteinExistence type="predicted"/>
<dbReference type="Pfam" id="PF08513">
    <property type="entry name" value="LisH"/>
    <property type="match status" value="1"/>
</dbReference>
<dbReference type="OrthoDB" id="2415936at2759"/>
<dbReference type="InterPro" id="IPR050618">
    <property type="entry name" value="Ubq-SigPath_Reg"/>
</dbReference>
<evidence type="ECO:0000256" key="1">
    <source>
        <dbReference type="ARBA" id="ARBA00002343"/>
    </source>
</evidence>
<organism evidence="3 4">
    <name type="scientific">Venustampulla echinocandica</name>
    <dbReference type="NCBI Taxonomy" id="2656787"/>
    <lineage>
        <taxon>Eukaryota</taxon>
        <taxon>Fungi</taxon>
        <taxon>Dikarya</taxon>
        <taxon>Ascomycota</taxon>
        <taxon>Pezizomycotina</taxon>
        <taxon>Leotiomycetes</taxon>
        <taxon>Helotiales</taxon>
        <taxon>Pleuroascaceae</taxon>
        <taxon>Venustampulla</taxon>
    </lineage>
</organism>
<evidence type="ECO:0000313" key="3">
    <source>
        <dbReference type="EMBL" id="RDL30484.1"/>
    </source>
</evidence>
<dbReference type="SMART" id="SM00668">
    <property type="entry name" value="CTLH"/>
    <property type="match status" value="1"/>
</dbReference>
<protein>
    <recommendedName>
        <fullName evidence="2">CTLH domain-containing protein</fullName>
    </recommendedName>
</protein>
<reference evidence="3 4" key="1">
    <citation type="journal article" date="2018" name="IMA Fungus">
        <title>IMA Genome-F 9: Draft genome sequence of Annulohypoxylon stygium, Aspergillus mulundensis, Berkeleyomyces basicola (syn. Thielaviopsis basicola), Ceratocystis smalleyi, two Cercospora beticola strains, Coleophoma cylindrospora, Fusarium fracticaudum, Phialophora cf. hyalina, and Morchella septimelata.</title>
        <authorList>
            <person name="Wingfield B.D."/>
            <person name="Bills G.F."/>
            <person name="Dong Y."/>
            <person name="Huang W."/>
            <person name="Nel W.J."/>
            <person name="Swalarsk-Parry B.S."/>
            <person name="Vaghefi N."/>
            <person name="Wilken P.M."/>
            <person name="An Z."/>
            <person name="de Beer Z.W."/>
            <person name="De Vos L."/>
            <person name="Chen L."/>
            <person name="Duong T.A."/>
            <person name="Gao Y."/>
            <person name="Hammerbacher A."/>
            <person name="Kikkert J.R."/>
            <person name="Li Y."/>
            <person name="Li H."/>
            <person name="Li K."/>
            <person name="Li Q."/>
            <person name="Liu X."/>
            <person name="Ma X."/>
            <person name="Naidoo K."/>
            <person name="Pethybridge S.J."/>
            <person name="Sun J."/>
            <person name="Steenkamp E.T."/>
            <person name="van der Nest M.A."/>
            <person name="van Wyk S."/>
            <person name="Wingfield M.J."/>
            <person name="Xiong C."/>
            <person name="Yue Q."/>
            <person name="Zhang X."/>
        </authorList>
    </citation>
    <scope>NUCLEOTIDE SEQUENCE [LARGE SCALE GENOMIC DNA]</scope>
    <source>
        <strain evidence="3 4">BP 5553</strain>
    </source>
</reference>
<dbReference type="InterPro" id="IPR013144">
    <property type="entry name" value="CRA_dom"/>
</dbReference>
<dbReference type="Proteomes" id="UP000254866">
    <property type="component" value="Unassembled WGS sequence"/>
</dbReference>
<evidence type="ECO:0000259" key="2">
    <source>
        <dbReference type="PROSITE" id="PS50897"/>
    </source>
</evidence>
<evidence type="ECO:0000313" key="4">
    <source>
        <dbReference type="Proteomes" id="UP000254866"/>
    </source>
</evidence>
<name>A0A370T9Z1_9HELO</name>
<dbReference type="SMART" id="SM00667">
    <property type="entry name" value="LisH"/>
    <property type="match status" value="1"/>
</dbReference>
<dbReference type="RefSeq" id="XP_031865009.1">
    <property type="nucleotide sequence ID" value="XM_032018985.1"/>
</dbReference>
<keyword evidence="4" id="KW-1185">Reference proteome</keyword>
<dbReference type="STRING" id="2656787.A0A370T9Z1"/>
<accession>A0A370T9Z1</accession>
<dbReference type="EMBL" id="NPIC01000015">
    <property type="protein sequence ID" value="RDL30484.1"/>
    <property type="molecule type" value="Genomic_DNA"/>
</dbReference>
<sequence>MADLVRPLFVSTIRLGKYADPAVSLSDINALILDYLTTEGYPSAAAKFSKEANLRPQQEEESVRARRQIQHSIHLGSIQEAIDELNDLEPHVLDGNPSLHFALLRLQLVELIRVCNSTPGADITPALSFATKELAPRAPTNPEFLEDLERTMALLVFPQESLEPQLAAILHPDLRRTVADRVNKAILSCQNQRRDAAIRNLVRLRAWAENTARDSKKDLPARIELGLDARNDGRGDSPMIS</sequence>
<dbReference type="GeneID" id="43603211"/>
<dbReference type="AlphaFoldDB" id="A0A370T9Z1"/>
<feature type="domain" description="CTLH" evidence="2">
    <location>
        <begin position="62"/>
        <end position="119"/>
    </location>
</feature>
<gene>
    <name evidence="3" type="ORF">BP5553_10362</name>
</gene>
<dbReference type="InterPro" id="IPR006594">
    <property type="entry name" value="LisH"/>
</dbReference>
<dbReference type="InterPro" id="IPR006595">
    <property type="entry name" value="CTLH_C"/>
</dbReference>
<dbReference type="SMART" id="SM00757">
    <property type="entry name" value="CRA"/>
    <property type="match status" value="1"/>
</dbReference>
<dbReference type="PANTHER" id="PTHR12864">
    <property type="entry name" value="RAN BINDING PROTEIN 9-RELATED"/>
    <property type="match status" value="1"/>
</dbReference>
<dbReference type="InterPro" id="IPR024964">
    <property type="entry name" value="CTLH/CRA"/>
</dbReference>
<comment type="function">
    <text evidence="1">Involved in the proteasome-dependent degradation of fructose-1,6-bisphosphatase.</text>
</comment>
<dbReference type="PROSITE" id="PS50897">
    <property type="entry name" value="CTLH"/>
    <property type="match status" value="1"/>
</dbReference>